<feature type="compositionally biased region" description="Acidic residues" evidence="4">
    <location>
        <begin position="73"/>
        <end position="85"/>
    </location>
</feature>
<keyword evidence="3" id="KW-0539">Nucleus</keyword>
<dbReference type="SUPFAM" id="SSF51197">
    <property type="entry name" value="Clavaminate synthase-like"/>
    <property type="match status" value="1"/>
</dbReference>
<dbReference type="InterPro" id="IPR011989">
    <property type="entry name" value="ARM-like"/>
</dbReference>
<keyword evidence="3" id="KW-0223">Dioxygenase</keyword>
<dbReference type="InterPro" id="IPR039994">
    <property type="entry name" value="NO66-like"/>
</dbReference>
<evidence type="ECO:0000256" key="4">
    <source>
        <dbReference type="SAM" id="MobiDB-lite"/>
    </source>
</evidence>
<feature type="region of interest" description="Disordered" evidence="4">
    <location>
        <begin position="1"/>
        <end position="29"/>
    </location>
</feature>
<evidence type="ECO:0000256" key="2">
    <source>
        <dbReference type="ARBA" id="ARBA00023004"/>
    </source>
</evidence>
<dbReference type="PANTHER" id="PTHR13096">
    <property type="entry name" value="MINA53 MYC INDUCED NUCLEAR ANTIGEN"/>
    <property type="match status" value="1"/>
</dbReference>
<protein>
    <recommendedName>
        <fullName evidence="3">Bifunctional lysine-specific demethylase and histidyl-hydroxylase</fullName>
        <ecNumber evidence="3">1.14.11.-</ecNumber>
    </recommendedName>
</protein>
<evidence type="ECO:0000313" key="7">
    <source>
        <dbReference type="Proteomes" id="UP001497444"/>
    </source>
</evidence>
<feature type="domain" description="JmjC" evidence="5">
    <location>
        <begin position="438"/>
        <end position="597"/>
    </location>
</feature>
<comment type="similarity">
    <text evidence="3">Belongs to the ROX family.</text>
</comment>
<accession>A0ABP0WSC5</accession>
<comment type="function">
    <text evidence="3">Oxygenase that can act as both a histone lysine demethylase and a ribosomal histidine hydroxylase.</text>
</comment>
<evidence type="ECO:0000313" key="6">
    <source>
        <dbReference type="EMBL" id="CAK9269779.1"/>
    </source>
</evidence>
<sequence length="771" mass="85658">MGSMVGGRGGGAGGDGMKRKRKKREEEMMGSADLLLQRLTLAMVESTNEQLGSLAEAVQEVGESLQQTSSADGGEEEEEEEEEAEDLARELVDKGLLELLPSLLQHSCVEVAIGSAEIVGALAVSSCEINAKVVKARAVLKALTELLPWITSRRDAGECCLAACHAIMDVAITPLGCSAMRQVPGLHQQLIGQCVLLPVSDAVVVAGELLDQVLVVANMVLRDNIELDFDTSEVLLSLQKLWKMTRHLPPVHGRKPMRLAQLETQLRSIDNWCTPENEHQLAKLIVQLAMQQRVVPPCDSEEVVTSTHLFGGREGIQLDCFLEEHWESSPLVTTMNVGLLEQLLGNGICLDSPAEFLKAVVYGMAGCPPGFADEVDPRIQYEGLESRLGEPPVYDQDIRLVKSEPDGNSPLEVHYFRNKGTTSFISAEDCVSAYRDGYTVVIRGMQFRFPEIAALSDALATQLGQVTVGANLYLTPPHSQGLVTHFDDHCVFVCQLVGHKQWKIYPPQQWLPRLYTFKALSQNTRNDPVAQYMLCEGDVLYIPRGFLHEAHTSCSSEKLELLDSLQNIGAEFSLHLSLGVEVEPAFEWEGLLHIALRLWSHQRQQQQSMYFTGDDKMEDLCEMLLHVAIRNTGNKTMTFRKAWVPLSSTAKQDLATPEDCSHSKLMEEGFTCMLKDVREGADYHEAVKEYEGSLSSLNWLNQLSVGGLQLNYHTNELRAGLVEEAFRLMADGFVQEAVFQASIQEQRNLLRAFRTCRRKLTNAMLALHTYH</sequence>
<keyword evidence="7" id="KW-1185">Reference proteome</keyword>
<dbReference type="InterPro" id="IPR003347">
    <property type="entry name" value="JmjC_dom"/>
</dbReference>
<feature type="compositionally biased region" description="Gly residues" evidence="4">
    <location>
        <begin position="1"/>
        <end position="15"/>
    </location>
</feature>
<reference evidence="6" key="1">
    <citation type="submission" date="2024-02" db="EMBL/GenBank/DDBJ databases">
        <authorList>
            <consortium name="ELIXIR-Norway"/>
            <consortium name="Elixir Norway"/>
        </authorList>
    </citation>
    <scope>NUCLEOTIDE SEQUENCE</scope>
</reference>
<dbReference type="PANTHER" id="PTHR13096:SF9">
    <property type="entry name" value="BIFUNCTIONAL LYSINE-SPECIFIC DEMETHYLASE AND HISTIDYL-HYDROXYLASE"/>
    <property type="match status" value="1"/>
</dbReference>
<dbReference type="EC" id="1.14.11.-" evidence="3"/>
<proteinExistence type="inferred from homology"/>
<evidence type="ECO:0000256" key="3">
    <source>
        <dbReference type="RuleBase" id="RU366061"/>
    </source>
</evidence>
<comment type="cofactor">
    <cofactor evidence="3">
        <name>Fe(2+)</name>
        <dbReference type="ChEBI" id="CHEBI:29033"/>
    </cofactor>
    <text evidence="3">Binds 1 Fe(2+) ion per subunit.</text>
</comment>
<evidence type="ECO:0000256" key="1">
    <source>
        <dbReference type="ARBA" id="ARBA00022723"/>
    </source>
</evidence>
<name>A0ABP0WSC5_9BRYO</name>
<dbReference type="PROSITE" id="PS51184">
    <property type="entry name" value="JMJC"/>
    <property type="match status" value="1"/>
</dbReference>
<dbReference type="Gene3D" id="1.25.10.10">
    <property type="entry name" value="Leucine-rich Repeat Variant"/>
    <property type="match status" value="1"/>
</dbReference>
<dbReference type="EMBL" id="OZ020098">
    <property type="protein sequence ID" value="CAK9269779.1"/>
    <property type="molecule type" value="Genomic_DNA"/>
</dbReference>
<keyword evidence="2 3" id="KW-0408">Iron</keyword>
<dbReference type="Gene3D" id="2.60.120.650">
    <property type="entry name" value="Cupin"/>
    <property type="match status" value="1"/>
</dbReference>
<dbReference type="Pfam" id="PF08007">
    <property type="entry name" value="JmjC_2"/>
    <property type="match status" value="1"/>
</dbReference>
<comment type="subcellular location">
    <subcellularLocation>
        <location evidence="3">Nucleus</location>
    </subcellularLocation>
</comment>
<keyword evidence="3" id="KW-0560">Oxidoreductase</keyword>
<keyword evidence="1 3" id="KW-0479">Metal-binding</keyword>
<keyword evidence="3" id="KW-0804">Transcription</keyword>
<keyword evidence="3" id="KW-0805">Transcription regulation</keyword>
<feature type="region of interest" description="Disordered" evidence="4">
    <location>
        <begin position="57"/>
        <end position="87"/>
    </location>
</feature>
<evidence type="ECO:0000259" key="5">
    <source>
        <dbReference type="PROSITE" id="PS51184"/>
    </source>
</evidence>
<dbReference type="Proteomes" id="UP001497444">
    <property type="component" value="Chromosome 3"/>
</dbReference>
<organism evidence="6 7">
    <name type="scientific">Sphagnum jensenii</name>
    <dbReference type="NCBI Taxonomy" id="128206"/>
    <lineage>
        <taxon>Eukaryota</taxon>
        <taxon>Viridiplantae</taxon>
        <taxon>Streptophyta</taxon>
        <taxon>Embryophyta</taxon>
        <taxon>Bryophyta</taxon>
        <taxon>Sphagnophytina</taxon>
        <taxon>Sphagnopsida</taxon>
        <taxon>Sphagnales</taxon>
        <taxon>Sphagnaceae</taxon>
        <taxon>Sphagnum</taxon>
    </lineage>
</organism>
<gene>
    <name evidence="6" type="ORF">CSSPJE1EN1_LOCUS15257</name>
</gene>